<name>A0A2T0K6E0_9ACTN</name>
<comment type="caution">
    <text evidence="1">The sequence shown here is derived from an EMBL/GenBank/DDBJ whole genome shotgun (WGS) entry which is preliminary data.</text>
</comment>
<gene>
    <name evidence="1" type="ORF">CLV67_11216</name>
</gene>
<proteinExistence type="predicted"/>
<evidence type="ECO:0000313" key="2">
    <source>
        <dbReference type="Proteomes" id="UP000239415"/>
    </source>
</evidence>
<protein>
    <recommendedName>
        <fullName evidence="3">Transcriptional regulator, AbiEi antitoxin, Type IV TA system</fullName>
    </recommendedName>
</protein>
<evidence type="ECO:0000313" key="1">
    <source>
        <dbReference type="EMBL" id="PRX18542.1"/>
    </source>
</evidence>
<dbReference type="EMBL" id="PVMZ01000012">
    <property type="protein sequence ID" value="PRX18542.1"/>
    <property type="molecule type" value="Genomic_DNA"/>
</dbReference>
<dbReference type="RefSeq" id="WP_106323270.1">
    <property type="nucleotide sequence ID" value="NZ_BOMO01000104.1"/>
</dbReference>
<keyword evidence="2" id="KW-1185">Reference proteome</keyword>
<organism evidence="1 2">
    <name type="scientific">Actinoplanes italicus</name>
    <dbReference type="NCBI Taxonomy" id="113567"/>
    <lineage>
        <taxon>Bacteria</taxon>
        <taxon>Bacillati</taxon>
        <taxon>Actinomycetota</taxon>
        <taxon>Actinomycetes</taxon>
        <taxon>Micromonosporales</taxon>
        <taxon>Micromonosporaceae</taxon>
        <taxon>Actinoplanes</taxon>
    </lineage>
</organism>
<evidence type="ECO:0008006" key="3">
    <source>
        <dbReference type="Google" id="ProtNLM"/>
    </source>
</evidence>
<sequence length="314" mass="34842">MAESVSPDDTFIRLNSQQSGILTAAQAADLLGRGVVRGHLRTGRWRKICRDVVMTSNGPMNRSQHLWVATLVAGPEAMLAGVTALTEAGVRGLEEGTVRILVPAERKVSTRLPAMPAEMPPVRVTRTRVLPSDHRQVGSPPRTITARAVVDAAVWARSADAARTVIAVSCQQRRVTPGQVFEVLAIRQRLPRARLIEQTLTDIAGGTQALSEINFKRLCRNSQLPMPDFQERRRDASGRIRFLDAYWEKWRLHAEIDGAHHMDVDHWAADMLRQNDVWLAGDRVLRFPAGLLRSRPEVVAGQLRAALRAAGWCD</sequence>
<dbReference type="Proteomes" id="UP000239415">
    <property type="component" value="Unassembled WGS sequence"/>
</dbReference>
<dbReference type="OrthoDB" id="3209715at2"/>
<dbReference type="AlphaFoldDB" id="A0A2T0K6E0"/>
<reference evidence="1 2" key="1">
    <citation type="submission" date="2018-03" db="EMBL/GenBank/DDBJ databases">
        <title>Genomic Encyclopedia of Archaeal and Bacterial Type Strains, Phase II (KMG-II): from individual species to whole genera.</title>
        <authorList>
            <person name="Goeker M."/>
        </authorList>
    </citation>
    <scope>NUCLEOTIDE SEQUENCE [LARGE SCALE GENOMIC DNA]</scope>
    <source>
        <strain evidence="1 2">DSM 43146</strain>
    </source>
</reference>
<accession>A0A2T0K6E0</accession>